<evidence type="ECO:0000256" key="1">
    <source>
        <dbReference type="SAM" id="MobiDB-lite"/>
    </source>
</evidence>
<dbReference type="EMBL" id="QZWG01000011">
    <property type="protein sequence ID" value="RZB80868.1"/>
    <property type="molecule type" value="Genomic_DNA"/>
</dbReference>
<feature type="signal peptide" evidence="2">
    <location>
        <begin position="1"/>
        <end position="20"/>
    </location>
</feature>
<reference evidence="3 4" key="1">
    <citation type="submission" date="2018-09" db="EMBL/GenBank/DDBJ databases">
        <title>A high-quality reference genome of wild soybean provides a powerful tool to mine soybean genomes.</title>
        <authorList>
            <person name="Xie M."/>
            <person name="Chung C.Y.L."/>
            <person name="Li M.-W."/>
            <person name="Wong F.-L."/>
            <person name="Chan T.-F."/>
            <person name="Lam H.-M."/>
        </authorList>
    </citation>
    <scope>NUCLEOTIDE SEQUENCE [LARGE SCALE GENOMIC DNA]</scope>
    <source>
        <strain evidence="4">cv. W05</strain>
        <tissue evidence="3">Hypocotyl of etiolated seedlings</tissue>
    </source>
</reference>
<dbReference type="Proteomes" id="UP000289340">
    <property type="component" value="Chromosome 11"/>
</dbReference>
<feature type="chain" id="PRO_5018987280" evidence="2">
    <location>
        <begin position="21"/>
        <end position="90"/>
    </location>
</feature>
<dbReference type="Gramene" id="XM_028330991.1">
    <property type="protein sequence ID" value="XP_028186792.1"/>
    <property type="gene ID" value="LOC114373513"/>
</dbReference>
<evidence type="ECO:0000313" key="4">
    <source>
        <dbReference type="Proteomes" id="UP000289340"/>
    </source>
</evidence>
<keyword evidence="4" id="KW-1185">Reference proteome</keyword>
<accession>A0A445I415</accession>
<feature type="region of interest" description="Disordered" evidence="1">
    <location>
        <begin position="37"/>
        <end position="90"/>
    </location>
</feature>
<name>A0A445I415_GLYSO</name>
<keyword evidence="2" id="KW-0732">Signal</keyword>
<organism evidence="3 4">
    <name type="scientific">Glycine soja</name>
    <name type="common">Wild soybean</name>
    <dbReference type="NCBI Taxonomy" id="3848"/>
    <lineage>
        <taxon>Eukaryota</taxon>
        <taxon>Viridiplantae</taxon>
        <taxon>Streptophyta</taxon>
        <taxon>Embryophyta</taxon>
        <taxon>Tracheophyta</taxon>
        <taxon>Spermatophyta</taxon>
        <taxon>Magnoliopsida</taxon>
        <taxon>eudicotyledons</taxon>
        <taxon>Gunneridae</taxon>
        <taxon>Pentapetalae</taxon>
        <taxon>rosids</taxon>
        <taxon>fabids</taxon>
        <taxon>Fabales</taxon>
        <taxon>Fabaceae</taxon>
        <taxon>Papilionoideae</taxon>
        <taxon>50 kb inversion clade</taxon>
        <taxon>NPAAA clade</taxon>
        <taxon>indigoferoid/millettioid clade</taxon>
        <taxon>Phaseoleae</taxon>
        <taxon>Glycine</taxon>
        <taxon>Glycine subgen. Soja</taxon>
    </lineage>
</organism>
<feature type="compositionally biased region" description="Pro residues" evidence="1">
    <location>
        <begin position="73"/>
        <end position="90"/>
    </location>
</feature>
<comment type="caution">
    <text evidence="3">The sequence shown here is derived from an EMBL/GenBank/DDBJ whole genome shotgun (WGS) entry which is preliminary data.</text>
</comment>
<protein>
    <submittedName>
        <fullName evidence="3">Uncharacterized protein</fullName>
    </submittedName>
</protein>
<proteinExistence type="predicted"/>
<gene>
    <name evidence="3" type="ORF">D0Y65_030552</name>
</gene>
<evidence type="ECO:0000256" key="2">
    <source>
        <dbReference type="SAM" id="SignalP"/>
    </source>
</evidence>
<dbReference type="AlphaFoldDB" id="A0A445I415"/>
<sequence length="90" mass="10328">MAFIARMCLLFLLLTSAVTCKEQPLMRDLNSNHNIDDYHYPGANPKYDPRISRPPRPGNRKMQINEEDYLGPGPNPIHYPFSPHPPPLDD</sequence>
<evidence type="ECO:0000313" key="3">
    <source>
        <dbReference type="EMBL" id="RZB80868.1"/>
    </source>
</evidence>